<feature type="region of interest" description="Disordered" evidence="1">
    <location>
        <begin position="1"/>
        <end position="22"/>
    </location>
</feature>
<feature type="domain" description="eCIS core" evidence="2">
    <location>
        <begin position="104"/>
        <end position="181"/>
    </location>
</feature>
<accession>A0ABR8A134</accession>
<keyword evidence="4" id="KW-1185">Reference proteome</keyword>
<evidence type="ECO:0000313" key="3">
    <source>
        <dbReference type="EMBL" id="MBD2189328.1"/>
    </source>
</evidence>
<dbReference type="Pfam" id="PF13699">
    <property type="entry name" value="eCIS_core"/>
    <property type="match status" value="1"/>
</dbReference>
<dbReference type="EMBL" id="JACJQB010000035">
    <property type="protein sequence ID" value="MBD2189328.1"/>
    <property type="molecule type" value="Genomic_DNA"/>
</dbReference>
<reference evidence="3 4" key="1">
    <citation type="journal article" date="2020" name="ISME J.">
        <title>Comparative genomics reveals insights into cyanobacterial evolution and habitat adaptation.</title>
        <authorList>
            <person name="Chen M.Y."/>
            <person name="Teng W.K."/>
            <person name="Zhao L."/>
            <person name="Hu C.X."/>
            <person name="Zhou Y.K."/>
            <person name="Han B.P."/>
            <person name="Song L.R."/>
            <person name="Shu W.S."/>
        </authorList>
    </citation>
    <scope>NUCLEOTIDE SEQUENCE [LARGE SCALE GENOMIC DNA]</scope>
    <source>
        <strain evidence="3 4">FACHB-723</strain>
    </source>
</reference>
<dbReference type="SUPFAM" id="SSF55486">
    <property type="entry name" value="Metalloproteases ('zincins'), catalytic domain"/>
    <property type="match status" value="1"/>
</dbReference>
<dbReference type="Proteomes" id="UP000642094">
    <property type="component" value="Unassembled WGS sequence"/>
</dbReference>
<protein>
    <submittedName>
        <fullName evidence="3">DUF4157 domain-containing protein</fullName>
    </submittedName>
</protein>
<evidence type="ECO:0000256" key="1">
    <source>
        <dbReference type="SAM" id="MobiDB-lite"/>
    </source>
</evidence>
<feature type="compositionally biased region" description="Polar residues" evidence="1">
    <location>
        <begin position="90"/>
        <end position="100"/>
    </location>
</feature>
<sequence length="678" mass="74713">MPIQAKLNIGEPNDKYEQEADATAAKVVQQINTIPQNQSVQRQDSMEEDELHMKPISTLQRDVMEEEDELQAKSLVQRRENLDGGEASTDLESSIQSARGSGQPLDVNLQAKMGQAMGADFSGVKVHTDSQSDQLNKSIQAKAFTTGQDLFFRQGEYNPSSRGGQELIAHELTHVVQQNNGTVNRKLKQNYRASQNSNDLLQRQANPHASGCPCSSCGFKLQKKSISSNSNNLHVSQTNSKPTIQRGLFSKKTEREKFNGKKFKLRNWQPSTGTGKFDADYDPKTGSMIITVKVHFNYQDSSAYKPDATNEADTEWTKQGKDAWFNEFKSAIMSKWGNISTISCDKAGFTDVVVQPVVRVVQAKKGDAHYALDVTKAFTKKKGGMRAGGFSGLTRDGGGAFQEFDTKDKINDPQVKQHLAPTEKTTNIKPAYERDRERLLKKLANAAPVVFNSKTSKFAVGMEAQLKNTAQDLASLRKDSALAHLHPLSIDVTLGSREGTGLIGSRKFAVDKVLSDSGVQQPTTAKQAMGVIGSSAKLEAPDTPNTLTQYEQNWSRITAAHEFGHMIGLLDEYCPAVSPDLLLKMVNEGKIANTETTLSGYAQGKKGQNESQQTGYSKLLDKTGLETPTWARPEANQDEKSTSLMSGGFEVLKQHYVTLWEALTVMTKDFVPDTNWKL</sequence>
<name>A0ABR8A134_9CYAN</name>
<evidence type="ECO:0000259" key="2">
    <source>
        <dbReference type="Pfam" id="PF13699"/>
    </source>
</evidence>
<organism evidence="3 4">
    <name type="scientific">Pseudanabaena mucicola FACHB-723</name>
    <dbReference type="NCBI Taxonomy" id="2692860"/>
    <lineage>
        <taxon>Bacteria</taxon>
        <taxon>Bacillati</taxon>
        <taxon>Cyanobacteriota</taxon>
        <taxon>Cyanophyceae</taxon>
        <taxon>Pseudanabaenales</taxon>
        <taxon>Pseudanabaenaceae</taxon>
        <taxon>Pseudanabaena</taxon>
    </lineage>
</organism>
<proteinExistence type="predicted"/>
<comment type="caution">
    <text evidence="3">The sequence shown here is derived from an EMBL/GenBank/DDBJ whole genome shotgun (WGS) entry which is preliminary data.</text>
</comment>
<gene>
    <name evidence="3" type="ORF">H6F41_14395</name>
</gene>
<feature type="region of interest" description="Disordered" evidence="1">
    <location>
        <begin position="78"/>
        <end position="102"/>
    </location>
</feature>
<dbReference type="InterPro" id="IPR025295">
    <property type="entry name" value="eCIS_core_dom"/>
</dbReference>
<evidence type="ECO:0000313" key="4">
    <source>
        <dbReference type="Proteomes" id="UP000642094"/>
    </source>
</evidence>